<evidence type="ECO:0000256" key="1">
    <source>
        <dbReference type="SAM" id="MobiDB-lite"/>
    </source>
</evidence>
<dbReference type="InterPro" id="IPR013783">
    <property type="entry name" value="Ig-like_fold"/>
</dbReference>
<comment type="caution">
    <text evidence="4">The sequence shown here is derived from an EMBL/GenBank/DDBJ whole genome shotgun (WGS) entry which is preliminary data.</text>
</comment>
<evidence type="ECO:0000259" key="3">
    <source>
        <dbReference type="PROSITE" id="PS50853"/>
    </source>
</evidence>
<sequence>MDKCKRLLVVALAAVLFFSNGFVASEANAAEGESRSGNLLAGDFNTGFESGYSPFAVSNTATGGTLSIVEIAGNPAMELRDASLGSNAASLFTARIASGALFDRINEVYSLPVGTAPVEFVYEFKLERRAASDKPVAKDIKAGIQFGNYDNALIPRFPTDEAVIVGTNAYRNDEPDGSETLEKIDDEDLPGFRFNVVPNGGERKITYIEFRFSVRADTNGTDEAYAVDDLAIYEIVPPPVSDDEAPSSPAGLIVAAQTDTTVSLAWSPSTDNVGVTGYNIYRDGVFAGAVNGSTNTYRAIGLSPNSAYSFEVTARDGAGNESAASAAVTATTEPSAGNLPAPFGNLDIGSVGVAGSAAYDEGTGAITVQASGADIWGRDDSFHYVYRPWAGDGEIVARVSGFAAAHSSAKAGVMVRESLTKSSKHALMAVTPTSGLVFQRRAGTGGDSVNTNGAKVAAPYWMKLVREDRMISGYSSADGVEWKLVGQQELPMSGTVYVGLAVSSRNNSQLATATFDQVNVRRIQPEQTVIRSAALTEPTGLYVLDPNAPPVPAVAVELKNRRPIATSGTVKASILARERTTVWEEEIPFEADAFELRTMTIPTTALTEADYYVLQLEVSEEGASSAGEPTRLAFGAVRPPHEGVKEDSMFGLGLRTEADQAIMQQIAQKIGVKWRRGVKAVDPPIVNPSPGVFWGAEEIAKARQEVLDWQSYGVSSLGAINYNMPWNVAPGPNGEALSRHQNRPLDMAAHVEMVYNSIAPMQDLVKYWELWNEPWVHGWTWKTGDAQDYRDMAKMIWERVKPHYPDVMLIGGGSTSYQRDIVYARGSANTGYIDGSTNHPYGLPDPSLLAYIKLQKAMDDSWSLGGGQGGMWQTELGTAETLHFPDLPQAEQKYGVARTVAPTYLLNKLAAGDTPIRMFWFALSYDKDFSGDTLNIYDGKAPKPAVMAYSAMTHFLEDSELVEELYPQSKSAWGFLFERKDGKATAALYSERGYSGTVTLRGAQNVKVYDYLGKLVAGGSETVTVELKPWETLYIESDLAPQALKAMLTNALFDFEKPLIISPLSLTGPVQPSGTKIDVQVENASSNAISGLLRLVAPEGWTLQTNSVQVGPLQPGQKTILSFPASQTAVSDINRYLVEYSFDMYDELGNVARTQQGKQTIQAAYAPKKTIAVDGDLSDWDDVLPVTMISNGSRDYLELLLDPSKADEILNDPGSFENVVYTVKTAWDDDYFYFQAQVPDENQSSPKPFAEDPYGFAFNADSVQLAFDAIENNPDDLLRGDPHYDKALGSYMDYLFVGTLAQNGVPELHRHTAPGTNMQTYYPTNANFTPPIGPMDVSEAGGTEGRMKVVRDDAARRTTYEIAVAWDAVPELGGQLSSLGAGQTHEGKFSFSINDAGTRGKGASQWTKEAGQVQSGAYTFAPFWGTGAIDRGGSLVPRWGFKNGEVPNAADSVLQLEPAVGTYSDSTTLTAVLTDAGGSPLEGRTIVFGAASGAEFGAAATDASGTARLVYQALLETEEAQPSSAVPIRAAFAGDGAFKPSEDENALTIAKEEAEIRYTGPTVALQGSFVNLSAQVVQQDDGEAGDLNGLPVLQRLYRLEADGSRISVSQAVYSTDAAGSFPSPTTLEAGLYEVETELLPNSRYRVAATTATLAVVDASARIQVNGHTNLPGTFQWPGGDNGGGQSKLHIRADLSVGPDGSALGRMRLKTNGSGNDLELQAIDWMTVSGDSAFVQGTAVVRGESYTIRLMLRDRSKGGPQESADPQSHERPESAIVSLLVWQTPLFPGDPADSSIGEPFHGNMAFSSAIPHPPFFPIGDGGPD</sequence>
<dbReference type="SUPFAM" id="SSF49344">
    <property type="entry name" value="CBD9-like"/>
    <property type="match status" value="1"/>
</dbReference>
<gene>
    <name evidence="4" type="ORF">ACFO3S_09195</name>
</gene>
<dbReference type="Gene3D" id="3.20.20.80">
    <property type="entry name" value="Glycosidases"/>
    <property type="match status" value="1"/>
</dbReference>
<accession>A0ABV9FBN0</accession>
<dbReference type="SUPFAM" id="SSF51445">
    <property type="entry name" value="(Trans)glycosidases"/>
    <property type="match status" value="1"/>
</dbReference>
<dbReference type="InterPro" id="IPR003961">
    <property type="entry name" value="FN3_dom"/>
</dbReference>
<dbReference type="InterPro" id="IPR036116">
    <property type="entry name" value="FN3_sf"/>
</dbReference>
<feature type="region of interest" description="Disordered" evidence="1">
    <location>
        <begin position="1751"/>
        <end position="1771"/>
    </location>
</feature>
<evidence type="ECO:0000313" key="5">
    <source>
        <dbReference type="Proteomes" id="UP001596028"/>
    </source>
</evidence>
<dbReference type="Pfam" id="PF00041">
    <property type="entry name" value="fn3"/>
    <property type="match status" value="1"/>
</dbReference>
<dbReference type="PROSITE" id="PS50853">
    <property type="entry name" value="FN3"/>
    <property type="match status" value="1"/>
</dbReference>
<dbReference type="Gene3D" id="2.60.40.10">
    <property type="entry name" value="Immunoglobulins"/>
    <property type="match status" value="2"/>
</dbReference>
<dbReference type="RefSeq" id="WP_378094626.1">
    <property type="nucleotide sequence ID" value="NZ_JBHSEP010000005.1"/>
</dbReference>
<feature type="domain" description="Fibronectin type-III" evidence="3">
    <location>
        <begin position="248"/>
        <end position="335"/>
    </location>
</feature>
<feature type="chain" id="PRO_5046791975" evidence="2">
    <location>
        <begin position="30"/>
        <end position="1823"/>
    </location>
</feature>
<organism evidence="4 5">
    <name type="scientific">Cohnella hongkongensis</name>
    <dbReference type="NCBI Taxonomy" id="178337"/>
    <lineage>
        <taxon>Bacteria</taxon>
        <taxon>Bacillati</taxon>
        <taxon>Bacillota</taxon>
        <taxon>Bacilli</taxon>
        <taxon>Bacillales</taxon>
        <taxon>Paenibacillaceae</taxon>
        <taxon>Cohnella</taxon>
    </lineage>
</organism>
<dbReference type="InterPro" id="IPR017853">
    <property type="entry name" value="GH"/>
</dbReference>
<protein>
    <submittedName>
        <fullName evidence="4">Fibronectin type III domain-containing protein</fullName>
    </submittedName>
</protein>
<keyword evidence="2" id="KW-0732">Signal</keyword>
<proteinExistence type="predicted"/>
<dbReference type="Gene3D" id="2.60.120.200">
    <property type="match status" value="1"/>
</dbReference>
<dbReference type="Gene3D" id="2.60.40.1190">
    <property type="match status" value="1"/>
</dbReference>
<dbReference type="CDD" id="cd00063">
    <property type="entry name" value="FN3"/>
    <property type="match status" value="1"/>
</dbReference>
<dbReference type="SMART" id="SM00060">
    <property type="entry name" value="FN3"/>
    <property type="match status" value="1"/>
</dbReference>
<dbReference type="EMBL" id="JBHSEP010000005">
    <property type="protein sequence ID" value="MFC4598405.1"/>
    <property type="molecule type" value="Genomic_DNA"/>
</dbReference>
<keyword evidence="5" id="KW-1185">Reference proteome</keyword>
<evidence type="ECO:0000256" key="2">
    <source>
        <dbReference type="SAM" id="SignalP"/>
    </source>
</evidence>
<feature type="signal peptide" evidence="2">
    <location>
        <begin position="1"/>
        <end position="29"/>
    </location>
</feature>
<reference evidence="5" key="1">
    <citation type="journal article" date="2019" name="Int. J. Syst. Evol. Microbiol.">
        <title>The Global Catalogue of Microorganisms (GCM) 10K type strain sequencing project: providing services to taxonomists for standard genome sequencing and annotation.</title>
        <authorList>
            <consortium name="The Broad Institute Genomics Platform"/>
            <consortium name="The Broad Institute Genome Sequencing Center for Infectious Disease"/>
            <person name="Wu L."/>
            <person name="Ma J."/>
        </authorList>
    </citation>
    <scope>NUCLEOTIDE SEQUENCE [LARGE SCALE GENOMIC DNA]</scope>
    <source>
        <strain evidence="5">CCUG 49571</strain>
    </source>
</reference>
<name>A0ABV9FBN0_9BACL</name>
<dbReference type="SUPFAM" id="SSF49265">
    <property type="entry name" value="Fibronectin type III"/>
    <property type="match status" value="1"/>
</dbReference>
<dbReference type="Proteomes" id="UP001596028">
    <property type="component" value="Unassembled WGS sequence"/>
</dbReference>
<evidence type="ECO:0000313" key="4">
    <source>
        <dbReference type="EMBL" id="MFC4598405.1"/>
    </source>
</evidence>